<dbReference type="InterPro" id="IPR036779">
    <property type="entry name" value="LysM_dom_sf"/>
</dbReference>
<keyword evidence="2" id="KW-0843">Virulence</keyword>
<keyword evidence="3" id="KW-0732">Signal</keyword>
<dbReference type="Proteomes" id="UP001149165">
    <property type="component" value="Unassembled WGS sequence"/>
</dbReference>
<evidence type="ECO:0000313" key="5">
    <source>
        <dbReference type="EMBL" id="KAJ5108940.1"/>
    </source>
</evidence>
<keyword evidence="6" id="KW-1185">Reference proteome</keyword>
<evidence type="ECO:0000256" key="2">
    <source>
        <dbReference type="ARBA" id="ARBA00023026"/>
    </source>
</evidence>
<dbReference type="Gene3D" id="3.10.350.10">
    <property type="entry name" value="LysM domain"/>
    <property type="match status" value="1"/>
</dbReference>
<dbReference type="SUPFAM" id="SSF54106">
    <property type="entry name" value="LysM domain"/>
    <property type="match status" value="1"/>
</dbReference>
<gene>
    <name evidence="5" type="ORF">N7456_005615</name>
</gene>
<accession>A0A9W9FYU5</accession>
<feature type="chain" id="PRO_5040833748" description="LysM domain-containing protein" evidence="3">
    <location>
        <begin position="24"/>
        <end position="103"/>
    </location>
</feature>
<evidence type="ECO:0000259" key="4">
    <source>
        <dbReference type="PROSITE" id="PS51782"/>
    </source>
</evidence>
<reference evidence="5" key="1">
    <citation type="submission" date="2022-11" db="EMBL/GenBank/DDBJ databases">
        <authorList>
            <person name="Petersen C."/>
        </authorList>
    </citation>
    <scope>NUCLEOTIDE SEQUENCE</scope>
    <source>
        <strain evidence="5">IBT 30069</strain>
    </source>
</reference>
<dbReference type="OrthoDB" id="5985073at2759"/>
<dbReference type="PANTHER" id="PTHR34997">
    <property type="entry name" value="AM15"/>
    <property type="match status" value="1"/>
</dbReference>
<feature type="signal peptide" evidence="3">
    <location>
        <begin position="1"/>
        <end position="23"/>
    </location>
</feature>
<reference evidence="5" key="2">
    <citation type="journal article" date="2023" name="IMA Fungus">
        <title>Comparative genomic study of the Penicillium genus elucidates a diverse pangenome and 15 lateral gene transfer events.</title>
        <authorList>
            <person name="Petersen C."/>
            <person name="Sorensen T."/>
            <person name="Nielsen M.R."/>
            <person name="Sondergaard T.E."/>
            <person name="Sorensen J.L."/>
            <person name="Fitzpatrick D.A."/>
            <person name="Frisvad J.C."/>
            <person name="Nielsen K.L."/>
        </authorList>
    </citation>
    <scope>NUCLEOTIDE SEQUENCE</scope>
    <source>
        <strain evidence="5">IBT 30069</strain>
    </source>
</reference>
<comment type="caution">
    <text evidence="5">The sequence shown here is derived from an EMBL/GenBank/DDBJ whole genome shotgun (WGS) entry which is preliminary data.</text>
</comment>
<name>A0A9W9FYU5_9EURO</name>
<dbReference type="AlphaFoldDB" id="A0A9W9FYU5"/>
<keyword evidence="1" id="KW-0147">Chitin-binding</keyword>
<proteinExistence type="predicted"/>
<protein>
    <recommendedName>
        <fullName evidence="4">LysM domain-containing protein</fullName>
    </recommendedName>
</protein>
<evidence type="ECO:0000256" key="1">
    <source>
        <dbReference type="ARBA" id="ARBA00022669"/>
    </source>
</evidence>
<dbReference type="PANTHER" id="PTHR34997:SF1">
    <property type="entry name" value="PEPTIDOGLYCAN-BINDING LYSIN DOMAIN"/>
    <property type="match status" value="1"/>
</dbReference>
<dbReference type="PROSITE" id="PS51782">
    <property type="entry name" value="LYSM"/>
    <property type="match status" value="1"/>
</dbReference>
<dbReference type="Pfam" id="PF01476">
    <property type="entry name" value="LysM"/>
    <property type="match status" value="1"/>
</dbReference>
<organism evidence="5 6">
    <name type="scientific">Penicillium angulare</name>
    <dbReference type="NCBI Taxonomy" id="116970"/>
    <lineage>
        <taxon>Eukaryota</taxon>
        <taxon>Fungi</taxon>
        <taxon>Dikarya</taxon>
        <taxon>Ascomycota</taxon>
        <taxon>Pezizomycotina</taxon>
        <taxon>Eurotiomycetes</taxon>
        <taxon>Eurotiomycetidae</taxon>
        <taxon>Eurotiales</taxon>
        <taxon>Aspergillaceae</taxon>
        <taxon>Penicillium</taxon>
    </lineage>
</organism>
<dbReference type="EMBL" id="JAPQKH010000003">
    <property type="protein sequence ID" value="KAJ5108940.1"/>
    <property type="molecule type" value="Genomic_DNA"/>
</dbReference>
<dbReference type="InterPro" id="IPR052210">
    <property type="entry name" value="LysM1-like"/>
</dbReference>
<dbReference type="GO" id="GO:0008061">
    <property type="term" value="F:chitin binding"/>
    <property type="evidence" value="ECO:0007669"/>
    <property type="project" value="UniProtKB-KW"/>
</dbReference>
<dbReference type="InterPro" id="IPR018392">
    <property type="entry name" value="LysM"/>
</dbReference>
<dbReference type="CDD" id="cd00118">
    <property type="entry name" value="LysM"/>
    <property type="match status" value="1"/>
</dbReference>
<sequence>MVRTSGQVFVMALGFASLALSAAIERDTISEDVGDSNKYVPRCNSFYKVQQGDTCWDIITQNENALTMDQLLCWNPDINPWCSNLIPGRNICTGVANPNSFKC</sequence>
<feature type="domain" description="LysM" evidence="4">
    <location>
        <begin position="45"/>
        <end position="93"/>
    </location>
</feature>
<evidence type="ECO:0000313" key="6">
    <source>
        <dbReference type="Proteomes" id="UP001149165"/>
    </source>
</evidence>
<evidence type="ECO:0000256" key="3">
    <source>
        <dbReference type="SAM" id="SignalP"/>
    </source>
</evidence>